<dbReference type="PANTHER" id="PTHR13388:SF11">
    <property type="entry name" value="DETONATOR, ISOFORM E"/>
    <property type="match status" value="1"/>
</dbReference>
<accession>A0A8C4QE18</accession>
<sequence>MRLGRGPCVPGRTVQAPLLLMILLIHGVFQASPSWHARQMRLQSSFDYDLLRNNMAFSVKNPELEDALGLNRQTHLQSFVMFGPQAPRGVNVTLGPFSAWQPLPPQLHLRGLPQTLLQSDSGLNWILQSFLAQDYASLTRPKVQVLFRVVGRDWAHPPAAEKLPCVVLHAFHGAQNMQGTCQLKGSLGMCLAEVGLPGIWFGDFDGMTGLAKPTVGLYYTLKAGSCDIETLTATANDVHSTQHDLQWVGSINLQPEQLPELQEVLLDSNVAIYLPRNPVMHGNVFLVPVVLLRNSTAERFTLR</sequence>
<feature type="domain" description="Transmembrane protein TMEM132 second Ig-like" evidence="3">
    <location>
        <begin position="127"/>
        <end position="243"/>
    </location>
</feature>
<reference evidence="4" key="2">
    <citation type="submission" date="2025-09" db="UniProtKB">
        <authorList>
            <consortium name="Ensembl"/>
        </authorList>
    </citation>
    <scope>IDENTIFICATION</scope>
</reference>
<keyword evidence="5" id="KW-1185">Reference proteome</keyword>
<evidence type="ECO:0000259" key="2">
    <source>
        <dbReference type="Pfam" id="PF23039"/>
    </source>
</evidence>
<dbReference type="Ensembl" id="ENSEBUT00000014677.1">
    <property type="protein sequence ID" value="ENSEBUP00000014101.1"/>
    <property type="gene ID" value="ENSEBUG00000008892.1"/>
</dbReference>
<organism evidence="4 5">
    <name type="scientific">Eptatretus burgeri</name>
    <name type="common">Inshore hagfish</name>
    <dbReference type="NCBI Taxonomy" id="7764"/>
    <lineage>
        <taxon>Eukaryota</taxon>
        <taxon>Metazoa</taxon>
        <taxon>Chordata</taxon>
        <taxon>Craniata</taxon>
        <taxon>Vertebrata</taxon>
        <taxon>Cyclostomata</taxon>
        <taxon>Myxini</taxon>
        <taxon>Myxiniformes</taxon>
        <taxon>Myxinidae</taxon>
        <taxon>Eptatretinae</taxon>
        <taxon>Eptatretus</taxon>
    </lineage>
</organism>
<proteinExistence type="predicted"/>
<reference evidence="4" key="1">
    <citation type="submission" date="2025-08" db="UniProtKB">
        <authorList>
            <consortium name="Ensembl"/>
        </authorList>
    </citation>
    <scope>IDENTIFICATION</scope>
</reference>
<dbReference type="InterPro" id="IPR055422">
    <property type="entry name" value="Ig_TMEM132_2nd"/>
</dbReference>
<dbReference type="InterPro" id="IPR055421">
    <property type="entry name" value="TMEM132_3rd"/>
</dbReference>
<evidence type="ECO:0000313" key="4">
    <source>
        <dbReference type="Ensembl" id="ENSEBUP00000014101.1"/>
    </source>
</evidence>
<dbReference type="AlphaFoldDB" id="A0A8C4QE18"/>
<feature type="signal peptide" evidence="1">
    <location>
        <begin position="1"/>
        <end position="30"/>
    </location>
</feature>
<dbReference type="PANTHER" id="PTHR13388">
    <property type="entry name" value="DETONATOR, ISOFORM E"/>
    <property type="match status" value="1"/>
</dbReference>
<protein>
    <submittedName>
        <fullName evidence="4">Uncharacterized protein</fullName>
    </submittedName>
</protein>
<dbReference type="InterPro" id="IPR026307">
    <property type="entry name" value="TMEM132"/>
</dbReference>
<evidence type="ECO:0000256" key="1">
    <source>
        <dbReference type="SAM" id="SignalP"/>
    </source>
</evidence>
<feature type="domain" description="Transmembrane protein TMEM132 cohesin-like" evidence="2">
    <location>
        <begin position="261"/>
        <end position="303"/>
    </location>
</feature>
<name>A0A8C4QE18_EPTBU</name>
<dbReference type="Proteomes" id="UP000694388">
    <property type="component" value="Unplaced"/>
</dbReference>
<evidence type="ECO:0000313" key="5">
    <source>
        <dbReference type="Proteomes" id="UP000694388"/>
    </source>
</evidence>
<keyword evidence="1" id="KW-0732">Signal</keyword>
<dbReference type="Pfam" id="PF23039">
    <property type="entry name" value="TMEM132_3rd"/>
    <property type="match status" value="1"/>
</dbReference>
<dbReference type="Pfam" id="PF23481">
    <property type="entry name" value="Ig_TMEM132_2nd"/>
    <property type="match status" value="1"/>
</dbReference>
<evidence type="ECO:0000259" key="3">
    <source>
        <dbReference type="Pfam" id="PF23481"/>
    </source>
</evidence>
<feature type="chain" id="PRO_5034154348" evidence="1">
    <location>
        <begin position="31"/>
        <end position="303"/>
    </location>
</feature>
<dbReference type="GeneTree" id="ENSGT00940000154702"/>